<dbReference type="Gene3D" id="3.30.70.20">
    <property type="match status" value="2"/>
</dbReference>
<reference evidence="8" key="1">
    <citation type="submission" date="2018-11" db="EMBL/GenBank/DDBJ databases">
        <title>Shewanella sp. M2.</title>
        <authorList>
            <person name="Hwang Y.J."/>
            <person name="Hwang C.Y."/>
        </authorList>
    </citation>
    <scope>NUCLEOTIDE SEQUENCE [LARGE SCALE GENOMIC DNA]</scope>
    <source>
        <strain evidence="8">LMG 19866</strain>
    </source>
</reference>
<dbReference type="Pfam" id="PF13247">
    <property type="entry name" value="Fer4_11"/>
    <property type="match status" value="1"/>
</dbReference>
<evidence type="ECO:0000256" key="2">
    <source>
        <dbReference type="ARBA" id="ARBA00022723"/>
    </source>
</evidence>
<evidence type="ECO:0000256" key="4">
    <source>
        <dbReference type="ARBA" id="ARBA00023004"/>
    </source>
</evidence>
<evidence type="ECO:0000259" key="6">
    <source>
        <dbReference type="PROSITE" id="PS51379"/>
    </source>
</evidence>
<evidence type="ECO:0000256" key="1">
    <source>
        <dbReference type="ARBA" id="ARBA00022485"/>
    </source>
</evidence>
<dbReference type="SUPFAM" id="SSF54862">
    <property type="entry name" value="4Fe-4S ferredoxins"/>
    <property type="match status" value="1"/>
</dbReference>
<dbReference type="KEGG" id="slj:EGC82_04710"/>
<dbReference type="PANTHER" id="PTHR43177">
    <property type="entry name" value="PROTEIN NRFC"/>
    <property type="match status" value="1"/>
</dbReference>
<accession>A0A3G8LSE7</accession>
<keyword evidence="8" id="KW-1185">Reference proteome</keyword>
<dbReference type="GO" id="GO:0046872">
    <property type="term" value="F:metal ion binding"/>
    <property type="evidence" value="ECO:0007669"/>
    <property type="project" value="UniProtKB-KW"/>
</dbReference>
<sequence>MENSRRHFLKSTCALVAGVSVYPLSGNNANAEMEPAINNIKYALLHDETKCIGCNACVEACREVNHVPEGVTRLSIERTGPFGEYPNQFYHFSRHSCEHCENAPCVSVCPTGAAFINKETGIVAVNADKCVGCQYCIAACPYEVRFINPVTKAADKCDFCRETNLKQGKQPACVEICPTKALVFGNLKDPESELVALLKANPTERFKQDLGTRPKIFRIKAKQGEIIL</sequence>
<evidence type="ECO:0000313" key="7">
    <source>
        <dbReference type="EMBL" id="AZG72125.1"/>
    </source>
</evidence>
<dbReference type="PROSITE" id="PS51379">
    <property type="entry name" value="4FE4S_FER_2"/>
    <property type="match status" value="3"/>
</dbReference>
<dbReference type="InterPro" id="IPR017900">
    <property type="entry name" value="4Fe4S_Fe_S_CS"/>
</dbReference>
<dbReference type="InterPro" id="IPR017896">
    <property type="entry name" value="4Fe4S_Fe-S-bd"/>
</dbReference>
<dbReference type="InterPro" id="IPR006311">
    <property type="entry name" value="TAT_signal"/>
</dbReference>
<keyword evidence="2" id="KW-0479">Metal-binding</keyword>
<dbReference type="Pfam" id="PF00037">
    <property type="entry name" value="Fer4"/>
    <property type="match status" value="1"/>
</dbReference>
<dbReference type="OrthoDB" id="9779457at2"/>
<keyword evidence="3" id="KW-0677">Repeat</keyword>
<dbReference type="CDD" id="cd10551">
    <property type="entry name" value="PsrB"/>
    <property type="match status" value="1"/>
</dbReference>
<evidence type="ECO:0000256" key="3">
    <source>
        <dbReference type="ARBA" id="ARBA00022737"/>
    </source>
</evidence>
<dbReference type="Proteomes" id="UP000278035">
    <property type="component" value="Chromosome"/>
</dbReference>
<name>A0A3G8LSE7_9GAMM</name>
<dbReference type="AlphaFoldDB" id="A0A3G8LSE7"/>
<evidence type="ECO:0000256" key="5">
    <source>
        <dbReference type="ARBA" id="ARBA00023014"/>
    </source>
</evidence>
<feature type="domain" description="4Fe-4S ferredoxin-type" evidence="6">
    <location>
        <begin position="121"/>
        <end position="150"/>
    </location>
</feature>
<keyword evidence="5" id="KW-0411">Iron-sulfur</keyword>
<proteinExistence type="predicted"/>
<protein>
    <submittedName>
        <fullName evidence="7">4Fe-4S dicluster domain-containing protein</fullName>
    </submittedName>
</protein>
<keyword evidence="4" id="KW-0408">Iron</keyword>
<dbReference type="EMBL" id="CP034015">
    <property type="protein sequence ID" value="AZG72125.1"/>
    <property type="molecule type" value="Genomic_DNA"/>
</dbReference>
<dbReference type="PANTHER" id="PTHR43177:SF3">
    <property type="entry name" value="PROTEIN NRFC HOMOLOG"/>
    <property type="match status" value="1"/>
</dbReference>
<feature type="domain" description="4Fe-4S ferredoxin-type" evidence="6">
    <location>
        <begin position="88"/>
        <end position="119"/>
    </location>
</feature>
<dbReference type="PROSITE" id="PS00198">
    <property type="entry name" value="4FE4S_FER_1"/>
    <property type="match status" value="1"/>
</dbReference>
<dbReference type="GO" id="GO:0051539">
    <property type="term" value="F:4 iron, 4 sulfur cluster binding"/>
    <property type="evidence" value="ECO:0007669"/>
    <property type="project" value="UniProtKB-KW"/>
</dbReference>
<feature type="domain" description="4Fe-4S ferredoxin-type" evidence="6">
    <location>
        <begin position="42"/>
        <end position="70"/>
    </location>
</feature>
<organism evidence="7 8">
    <name type="scientific">Shewanella livingstonensis</name>
    <dbReference type="NCBI Taxonomy" id="150120"/>
    <lineage>
        <taxon>Bacteria</taxon>
        <taxon>Pseudomonadati</taxon>
        <taxon>Pseudomonadota</taxon>
        <taxon>Gammaproteobacteria</taxon>
        <taxon>Alteromonadales</taxon>
        <taxon>Shewanellaceae</taxon>
        <taxon>Shewanella</taxon>
    </lineage>
</organism>
<gene>
    <name evidence="7" type="ORF">EGC82_04710</name>
</gene>
<dbReference type="PROSITE" id="PS51318">
    <property type="entry name" value="TAT"/>
    <property type="match status" value="1"/>
</dbReference>
<dbReference type="RefSeq" id="WP_101086127.1">
    <property type="nucleotide sequence ID" value="NZ_CBCSKC010000055.1"/>
</dbReference>
<keyword evidence="1" id="KW-0004">4Fe-4S</keyword>
<evidence type="ECO:0000313" key="8">
    <source>
        <dbReference type="Proteomes" id="UP000278035"/>
    </source>
</evidence>
<dbReference type="FunFam" id="3.30.70.20:FF:000014">
    <property type="entry name" value="Cytochrome c nitrite reductase, Fe-S protein"/>
    <property type="match status" value="1"/>
</dbReference>
<dbReference type="InterPro" id="IPR050954">
    <property type="entry name" value="ET_IronSulfur_Cluster-Binding"/>
</dbReference>